<feature type="domain" description="DUF7907" evidence="2">
    <location>
        <begin position="26"/>
        <end position="155"/>
    </location>
</feature>
<gene>
    <name evidence="3" type="ORF">Aory04_000913700</name>
</gene>
<evidence type="ECO:0000256" key="1">
    <source>
        <dbReference type="SAM" id="SignalP"/>
    </source>
</evidence>
<feature type="domain" description="DUF7907" evidence="2">
    <location>
        <begin position="178"/>
        <end position="212"/>
    </location>
</feature>
<evidence type="ECO:0000259" key="2">
    <source>
        <dbReference type="Pfam" id="PF25484"/>
    </source>
</evidence>
<sequence>MKFFSSLALLVSAVAANPILRTRDTPKNFHLKTTGADNSAHNDLYVYGYHTGAGFNDAVLTSDVGTASPAFLNGTNVQFSLDTPFPWGLVMRPQNNYGGKLPPPSCPDLGTKEHRINISTAWEPVEINTGYGSGSFSINDDSLEWSEQQGFGGWLGKFSSLVEPSIRCQELATNIPAIVCDWYHNAPQLFYLYKYREPTIPSSCSKVQLAVEPVS</sequence>
<dbReference type="InterPro" id="IPR057229">
    <property type="entry name" value="DUF7907"/>
</dbReference>
<dbReference type="AlphaFoldDB" id="A0AAN4YPK1"/>
<name>A0AAN4YPK1_ASPOZ</name>
<reference evidence="3" key="1">
    <citation type="submission" date="2023-04" db="EMBL/GenBank/DDBJ databases">
        <title>Aspergillus oryzae NBRC 4228.</title>
        <authorList>
            <person name="Ichikawa N."/>
            <person name="Sato H."/>
            <person name="Tonouchi N."/>
        </authorList>
    </citation>
    <scope>NUCLEOTIDE SEQUENCE</scope>
    <source>
        <strain evidence="3">NBRC 4228</strain>
    </source>
</reference>
<dbReference type="Proteomes" id="UP001165205">
    <property type="component" value="Unassembled WGS sequence"/>
</dbReference>
<accession>A0AAN4YPK1</accession>
<comment type="caution">
    <text evidence="3">The sequence shown here is derived from an EMBL/GenBank/DDBJ whole genome shotgun (WGS) entry which is preliminary data.</text>
</comment>
<keyword evidence="1" id="KW-0732">Signal</keyword>
<organism evidence="3 4">
    <name type="scientific">Aspergillus oryzae</name>
    <name type="common">Yellow koji mold</name>
    <dbReference type="NCBI Taxonomy" id="5062"/>
    <lineage>
        <taxon>Eukaryota</taxon>
        <taxon>Fungi</taxon>
        <taxon>Dikarya</taxon>
        <taxon>Ascomycota</taxon>
        <taxon>Pezizomycotina</taxon>
        <taxon>Eurotiomycetes</taxon>
        <taxon>Eurotiomycetidae</taxon>
        <taxon>Eurotiales</taxon>
        <taxon>Aspergillaceae</taxon>
        <taxon>Aspergillus</taxon>
        <taxon>Aspergillus subgen. Circumdati</taxon>
    </lineage>
</organism>
<dbReference type="EMBL" id="BSYA01000122">
    <property type="protein sequence ID" value="GMG33644.1"/>
    <property type="molecule type" value="Genomic_DNA"/>
</dbReference>
<evidence type="ECO:0000313" key="4">
    <source>
        <dbReference type="Proteomes" id="UP001165205"/>
    </source>
</evidence>
<feature type="signal peptide" evidence="1">
    <location>
        <begin position="1"/>
        <end position="16"/>
    </location>
</feature>
<protein>
    <submittedName>
        <fullName evidence="3">Unnamed protein product</fullName>
    </submittedName>
</protein>
<proteinExistence type="predicted"/>
<evidence type="ECO:0000313" key="3">
    <source>
        <dbReference type="EMBL" id="GMG33644.1"/>
    </source>
</evidence>
<dbReference type="Pfam" id="PF25484">
    <property type="entry name" value="DUF7907"/>
    <property type="match status" value="2"/>
</dbReference>
<feature type="chain" id="PRO_5042992956" evidence="1">
    <location>
        <begin position="17"/>
        <end position="215"/>
    </location>
</feature>